<evidence type="ECO:0000313" key="3">
    <source>
        <dbReference type="Proteomes" id="UP000437931"/>
    </source>
</evidence>
<dbReference type="Proteomes" id="UP000437931">
    <property type="component" value="Unassembled WGS sequence"/>
</dbReference>
<comment type="caution">
    <text evidence="1">The sequence shown here is derived from an EMBL/GenBank/DDBJ whole genome shotgun (WGS) entry which is preliminary data.</text>
</comment>
<name>A0A6N7QDD3_9XANT</name>
<reference evidence="2" key="2">
    <citation type="journal article" date="2020" name="Plant Dis.">
        <title>A Grain Rot of Rice in Iran Caused by a Xanthomonas Strain Closely Related to X. sacchari.</title>
        <authorList>
            <person name="Mirghasempour S.A."/>
            <person name="Huang S."/>
            <person name="Studholme D.J."/>
            <person name="Brady C.L."/>
        </authorList>
    </citation>
    <scope>NUCLEOTIDE SEQUENCE</scope>
    <source>
        <strain evidence="2">SAM114</strain>
    </source>
</reference>
<dbReference type="EMBL" id="WJPN01000010">
    <property type="protein sequence ID" value="MRH01187.1"/>
    <property type="molecule type" value="Genomic_DNA"/>
</dbReference>
<dbReference type="EMBL" id="WJPM01000009">
    <property type="protein sequence ID" value="MRH75376.1"/>
    <property type="molecule type" value="Genomic_DNA"/>
</dbReference>
<sequence>MTAMASAFCSSTPRIDGMSPAAFEHSHAAVVEALSPEDRVRLSLAELIVLSRQRCLTLKSSASPALINKILGGQADLESCRKELNGLSFKDIMTLAYPDGEPTGGDFADAA</sequence>
<evidence type="ECO:0000313" key="4">
    <source>
        <dbReference type="Proteomes" id="UP000439314"/>
    </source>
</evidence>
<keyword evidence="3" id="KW-1185">Reference proteome</keyword>
<dbReference type="AlphaFoldDB" id="A0A6N7QDD3"/>
<evidence type="ECO:0000313" key="1">
    <source>
        <dbReference type="EMBL" id="MRH01187.1"/>
    </source>
</evidence>
<evidence type="ECO:0000313" key="2">
    <source>
        <dbReference type="EMBL" id="MRH75376.1"/>
    </source>
</evidence>
<gene>
    <name evidence="1" type="ORF">GIY21_12905</name>
    <name evidence="2" type="ORF">GIY22_12145</name>
</gene>
<dbReference type="Proteomes" id="UP000439314">
    <property type="component" value="Unassembled WGS sequence"/>
</dbReference>
<protein>
    <submittedName>
        <fullName evidence="1">Uncharacterized protein</fullName>
    </submittedName>
</protein>
<accession>A0A6N7QDD3</accession>
<organism evidence="1 4">
    <name type="scientific">Xanthomonas sontii</name>
    <dbReference type="NCBI Taxonomy" id="2650745"/>
    <lineage>
        <taxon>Bacteria</taxon>
        <taxon>Pseudomonadati</taxon>
        <taxon>Pseudomonadota</taxon>
        <taxon>Gammaproteobacteria</taxon>
        <taxon>Lysobacterales</taxon>
        <taxon>Lysobacteraceae</taxon>
        <taxon>Xanthomonas</taxon>
    </lineage>
</organism>
<proteinExistence type="predicted"/>
<dbReference type="RefSeq" id="WP_153751746.1">
    <property type="nucleotide sequence ID" value="NZ_WJPN01000010.1"/>
</dbReference>
<reference evidence="3 4" key="1">
    <citation type="submission" date="2019-11" db="EMBL/GenBank/DDBJ databases">
        <title>First report of rice panicle blight caused by Xanthomonas sp. in Iran.</title>
        <authorList>
            <person name="Mirghasempour S.A."/>
            <person name="Huang S."/>
            <person name="Brady C.L."/>
            <person name="Studholme D.J."/>
        </authorList>
    </citation>
    <scope>NUCLEOTIDE SEQUENCE [LARGE SCALE GENOMIC DNA]</scope>
    <source>
        <strain evidence="1 4">ASD011</strain>
        <strain evidence="3">SAM114</strain>
    </source>
</reference>